<organism evidence="2 3">
    <name type="scientific">Microthlaspi erraticum</name>
    <dbReference type="NCBI Taxonomy" id="1685480"/>
    <lineage>
        <taxon>Eukaryota</taxon>
        <taxon>Viridiplantae</taxon>
        <taxon>Streptophyta</taxon>
        <taxon>Embryophyta</taxon>
        <taxon>Tracheophyta</taxon>
        <taxon>Spermatophyta</taxon>
        <taxon>Magnoliopsida</taxon>
        <taxon>eudicotyledons</taxon>
        <taxon>Gunneridae</taxon>
        <taxon>Pentapetalae</taxon>
        <taxon>rosids</taxon>
        <taxon>malvids</taxon>
        <taxon>Brassicales</taxon>
        <taxon>Brassicaceae</taxon>
        <taxon>Coluteocarpeae</taxon>
        <taxon>Microthlaspi</taxon>
    </lineage>
</organism>
<reference evidence="2" key="1">
    <citation type="submission" date="2020-01" db="EMBL/GenBank/DDBJ databases">
        <authorList>
            <person name="Mishra B."/>
        </authorList>
    </citation>
    <scope>NUCLEOTIDE SEQUENCE [LARGE SCALE GENOMIC DNA]</scope>
</reference>
<evidence type="ECO:0000256" key="1">
    <source>
        <dbReference type="SAM" id="MobiDB-lite"/>
    </source>
</evidence>
<accession>A0A6D2JKY2</accession>
<gene>
    <name evidence="2" type="ORF">MERR_LOCUS24664</name>
</gene>
<sequence length="75" mass="8648">MSRTDSGMPQNADFFAPPPLGPELAGGKWKVHVIDDDGKITEENIPGKQVSGKREWRRTKSRRNVYCITHKIRWR</sequence>
<evidence type="ECO:0000313" key="3">
    <source>
        <dbReference type="Proteomes" id="UP000467841"/>
    </source>
</evidence>
<evidence type="ECO:0000313" key="2">
    <source>
        <dbReference type="EMBL" id="CAA7037429.1"/>
    </source>
</evidence>
<name>A0A6D2JKY2_9BRAS</name>
<dbReference type="EMBL" id="CACVBM020001174">
    <property type="protein sequence ID" value="CAA7037429.1"/>
    <property type="molecule type" value="Genomic_DNA"/>
</dbReference>
<feature type="region of interest" description="Disordered" evidence="1">
    <location>
        <begin position="1"/>
        <end position="20"/>
    </location>
</feature>
<keyword evidence="3" id="KW-1185">Reference proteome</keyword>
<proteinExistence type="predicted"/>
<dbReference type="Proteomes" id="UP000467841">
    <property type="component" value="Unassembled WGS sequence"/>
</dbReference>
<dbReference type="AlphaFoldDB" id="A0A6D2JKY2"/>
<comment type="caution">
    <text evidence="2">The sequence shown here is derived from an EMBL/GenBank/DDBJ whole genome shotgun (WGS) entry which is preliminary data.</text>
</comment>
<protein>
    <submittedName>
        <fullName evidence="2">Uncharacterized protein</fullName>
    </submittedName>
</protein>